<dbReference type="Pfam" id="PF24883">
    <property type="entry name" value="NPHP3_N"/>
    <property type="match status" value="1"/>
</dbReference>
<dbReference type="Proteomes" id="UP000030143">
    <property type="component" value="Unassembled WGS sequence"/>
</dbReference>
<dbReference type="PROSITE" id="PS50837">
    <property type="entry name" value="NACHT"/>
    <property type="match status" value="1"/>
</dbReference>
<evidence type="ECO:0000256" key="2">
    <source>
        <dbReference type="SAM" id="MobiDB-lite"/>
    </source>
</evidence>
<evidence type="ECO:0000313" key="5">
    <source>
        <dbReference type="Proteomes" id="UP000030143"/>
    </source>
</evidence>
<dbReference type="Pfam" id="PF22939">
    <property type="entry name" value="WHD_GPIID"/>
    <property type="match status" value="1"/>
</dbReference>
<evidence type="ECO:0000256" key="1">
    <source>
        <dbReference type="ARBA" id="ARBA00022737"/>
    </source>
</evidence>
<sequence length="722" mass="81822">MPAKFSSFSRLFSKWKRRAAREEATNIPAPKTNEDDDGAIPGPSSVSNMVALAEGELIVSALAPGDTLSVAAPSAHEPGHTEAKRNIWREAFEKLPSKLREDLEVRGMRTDNPDPLNLQIEAFQNEAKLQQARSEERDWKVRIGRHELQVRQLTVSITKWATKIGDVAIKFAPSPGAGVWAVGVDTFDTEKVALLSVVDRVSSAIFRAEVYYEIYTLERTQRADVVQKLHDAMVDLYGCVLELLAKSSDLSSRTAIQFCHAIFDTQKPSGILSQLEEYEQALQTNAEYCEITANAHEDDSLKEYLQEAQLFLKNFEQYMLIIDNYDREQLMEWVSKVRYGRHFDEIEEKRSPETGNWLIEHTHFQDWIKSPSSNILWLQGYPGTGKTFLTSAVVRHFKDNMEAQKNGLAFFFCNHAETERRETLSILQSLVRQLAAPKSNNIAVRKSLQEARGRAVAQSSHLGLSECRNQLLESLDLYSTTVIIVDALDEVSSEEIHHLTKELDYIMSQSRDKTVKLFISSRPEEAIRIAYNLSPTITINALDNRADIEKVLIARLETSQNPKVNGRKEEIAESILSNCDNVFLLVDLQIKQILKCKTADAIDYELKNIPNGLSERYDRIFSDIEAHSLLDAQMAKRTLQWVISAPELLTTDEIVCAARMGIENNEIALKSDISPESLLAICENLLMVDSKGQWRFFHLSVRDYLKGKPRFEDEAHSQSITQ</sequence>
<dbReference type="VEuPathDB" id="FungiDB:PEXP_031990"/>
<accession>A0A0A2K2J5</accession>
<feature type="region of interest" description="Disordered" evidence="2">
    <location>
        <begin position="18"/>
        <end position="45"/>
    </location>
</feature>
<evidence type="ECO:0000313" key="4">
    <source>
        <dbReference type="EMBL" id="KGO61281.1"/>
    </source>
</evidence>
<gene>
    <name evidence="4" type="ORF">PEX2_081350</name>
</gene>
<dbReference type="InterPro" id="IPR056884">
    <property type="entry name" value="NPHP3-like_N"/>
</dbReference>
<dbReference type="Gene3D" id="3.40.50.300">
    <property type="entry name" value="P-loop containing nucleotide triphosphate hydrolases"/>
    <property type="match status" value="1"/>
</dbReference>
<protein>
    <submittedName>
        <fullName evidence="4">NACHT nucleoside triphosphatase</fullName>
    </submittedName>
</protein>
<dbReference type="InterPro" id="IPR027417">
    <property type="entry name" value="P-loop_NTPase"/>
</dbReference>
<proteinExistence type="predicted"/>
<dbReference type="InterPro" id="IPR007111">
    <property type="entry name" value="NACHT_NTPase"/>
</dbReference>
<dbReference type="InterPro" id="IPR054471">
    <property type="entry name" value="GPIID_WHD"/>
</dbReference>
<comment type="caution">
    <text evidence="4">The sequence shown here is derived from an EMBL/GenBank/DDBJ whole genome shotgun (WGS) entry which is preliminary data.</text>
</comment>
<organism evidence="4 5">
    <name type="scientific">Penicillium expansum</name>
    <name type="common">Blue mold rot fungus</name>
    <dbReference type="NCBI Taxonomy" id="27334"/>
    <lineage>
        <taxon>Eukaryota</taxon>
        <taxon>Fungi</taxon>
        <taxon>Dikarya</taxon>
        <taxon>Ascomycota</taxon>
        <taxon>Pezizomycotina</taxon>
        <taxon>Eurotiomycetes</taxon>
        <taxon>Eurotiomycetidae</taxon>
        <taxon>Eurotiales</taxon>
        <taxon>Aspergillaceae</taxon>
        <taxon>Penicillium</taxon>
    </lineage>
</organism>
<dbReference type="AlphaFoldDB" id="A0A0A2K2J5"/>
<keyword evidence="1" id="KW-0677">Repeat</keyword>
<name>A0A0A2K2J5_PENEN</name>
<keyword evidence="5" id="KW-1185">Reference proteome</keyword>
<evidence type="ECO:0000259" key="3">
    <source>
        <dbReference type="PROSITE" id="PS50837"/>
    </source>
</evidence>
<reference evidence="4 5" key="1">
    <citation type="journal article" date="2015" name="Mol. Plant Microbe Interact.">
        <title>Genome, transcriptome, and functional analyses of Penicillium expansum provide new insights into secondary metabolism and pathogenicity.</title>
        <authorList>
            <person name="Ballester A.R."/>
            <person name="Marcet-Houben M."/>
            <person name="Levin E."/>
            <person name="Sela N."/>
            <person name="Selma-Lazaro C."/>
            <person name="Carmona L."/>
            <person name="Wisniewski M."/>
            <person name="Droby S."/>
            <person name="Gonzalez-Candelas L."/>
            <person name="Gabaldon T."/>
        </authorList>
    </citation>
    <scope>NUCLEOTIDE SEQUENCE [LARGE SCALE GENOMIC DNA]</scope>
    <source>
        <strain evidence="4 5">MD-8</strain>
    </source>
</reference>
<dbReference type="HOGENOM" id="CLU_022887_1_0_1"/>
<dbReference type="GeneID" id="27680825"/>
<dbReference type="EMBL" id="JQFZ01000049">
    <property type="protein sequence ID" value="KGO61281.1"/>
    <property type="molecule type" value="Genomic_DNA"/>
</dbReference>
<dbReference type="PANTHER" id="PTHR10039">
    <property type="entry name" value="AMELOGENIN"/>
    <property type="match status" value="1"/>
</dbReference>
<dbReference type="SUPFAM" id="SSF52540">
    <property type="entry name" value="P-loop containing nucleoside triphosphate hydrolases"/>
    <property type="match status" value="1"/>
</dbReference>
<feature type="domain" description="NACHT" evidence="3">
    <location>
        <begin position="374"/>
        <end position="523"/>
    </location>
</feature>
<dbReference type="RefSeq" id="XP_016602164.1">
    <property type="nucleotide sequence ID" value="XM_016745405.1"/>
</dbReference>
<dbReference type="STRING" id="27334.A0A0A2K2J5"/>